<comment type="caution">
    <text evidence="2">The sequence shown here is derived from an EMBL/GenBank/DDBJ whole genome shotgun (WGS) entry which is preliminary data.</text>
</comment>
<proteinExistence type="predicted"/>
<accession>X1QBF3</accession>
<name>X1QBF3_9ZZZZ</name>
<protein>
    <submittedName>
        <fullName evidence="2">Uncharacterized protein</fullName>
    </submittedName>
</protein>
<feature type="non-terminal residue" evidence="2">
    <location>
        <position position="1"/>
    </location>
</feature>
<sequence length="65" mass="7051">EQSPPEVEELGQSTVSETGVDEELAKANARLIELEQAVAGKDGEIATLKQAKDELEERLQTLNNS</sequence>
<dbReference type="AlphaFoldDB" id="X1QBF3"/>
<evidence type="ECO:0000256" key="1">
    <source>
        <dbReference type="SAM" id="Coils"/>
    </source>
</evidence>
<keyword evidence="1" id="KW-0175">Coiled coil</keyword>
<dbReference type="EMBL" id="BARV01045090">
    <property type="protein sequence ID" value="GAI65822.1"/>
    <property type="molecule type" value="Genomic_DNA"/>
</dbReference>
<gene>
    <name evidence="2" type="ORF">S06H3_66292</name>
</gene>
<evidence type="ECO:0000313" key="2">
    <source>
        <dbReference type="EMBL" id="GAI65822.1"/>
    </source>
</evidence>
<feature type="non-terminal residue" evidence="2">
    <location>
        <position position="65"/>
    </location>
</feature>
<organism evidence="2">
    <name type="scientific">marine sediment metagenome</name>
    <dbReference type="NCBI Taxonomy" id="412755"/>
    <lineage>
        <taxon>unclassified sequences</taxon>
        <taxon>metagenomes</taxon>
        <taxon>ecological metagenomes</taxon>
    </lineage>
</organism>
<reference evidence="2" key="1">
    <citation type="journal article" date="2014" name="Front. Microbiol.">
        <title>High frequency of phylogenetically diverse reductive dehalogenase-homologous genes in deep subseafloor sedimentary metagenomes.</title>
        <authorList>
            <person name="Kawai M."/>
            <person name="Futagami T."/>
            <person name="Toyoda A."/>
            <person name="Takaki Y."/>
            <person name="Nishi S."/>
            <person name="Hori S."/>
            <person name="Arai W."/>
            <person name="Tsubouchi T."/>
            <person name="Morono Y."/>
            <person name="Uchiyama I."/>
            <person name="Ito T."/>
            <person name="Fujiyama A."/>
            <person name="Inagaki F."/>
            <person name="Takami H."/>
        </authorList>
    </citation>
    <scope>NUCLEOTIDE SEQUENCE</scope>
    <source>
        <strain evidence="2">Expedition CK06-06</strain>
    </source>
</reference>
<feature type="coiled-coil region" evidence="1">
    <location>
        <begin position="24"/>
        <end position="65"/>
    </location>
</feature>